<dbReference type="Proteomes" id="UP000569329">
    <property type="component" value="Unassembled WGS sequence"/>
</dbReference>
<dbReference type="AlphaFoldDB" id="A0A839E3H9"/>
<reference evidence="2 3" key="1">
    <citation type="submission" date="2020-07" db="EMBL/GenBank/DDBJ databases">
        <title>Sequencing the genomes of 1000 actinobacteria strains.</title>
        <authorList>
            <person name="Klenk H.-P."/>
        </authorList>
    </citation>
    <scope>NUCLEOTIDE SEQUENCE [LARGE SCALE GENOMIC DNA]</scope>
    <source>
        <strain evidence="2 3">DSM 45975</strain>
    </source>
</reference>
<accession>A0A839E3H9</accession>
<proteinExistence type="predicted"/>
<evidence type="ECO:0000313" key="2">
    <source>
        <dbReference type="EMBL" id="MBA8827419.1"/>
    </source>
</evidence>
<dbReference type="InterPro" id="IPR036291">
    <property type="entry name" value="NAD(P)-bd_dom_sf"/>
</dbReference>
<organism evidence="2 3">
    <name type="scientific">Halosaccharopolyspora lacisalsi</name>
    <dbReference type="NCBI Taxonomy" id="1000566"/>
    <lineage>
        <taxon>Bacteria</taxon>
        <taxon>Bacillati</taxon>
        <taxon>Actinomycetota</taxon>
        <taxon>Actinomycetes</taxon>
        <taxon>Pseudonocardiales</taxon>
        <taxon>Pseudonocardiaceae</taxon>
        <taxon>Halosaccharopolyspora</taxon>
    </lineage>
</organism>
<dbReference type="InterPro" id="IPR051207">
    <property type="entry name" value="ComplexI_NDUFA9_subunit"/>
</dbReference>
<dbReference type="Gene3D" id="3.40.50.720">
    <property type="entry name" value="NAD(P)-binding Rossmann-like Domain"/>
    <property type="match status" value="1"/>
</dbReference>
<dbReference type="PANTHER" id="PTHR12126">
    <property type="entry name" value="NADH-UBIQUINONE OXIDOREDUCTASE 39 KDA SUBUNIT-RELATED"/>
    <property type="match status" value="1"/>
</dbReference>
<comment type="caution">
    <text evidence="2">The sequence shown here is derived from an EMBL/GenBank/DDBJ whole genome shotgun (WGS) entry which is preliminary data.</text>
</comment>
<dbReference type="Pfam" id="PF13460">
    <property type="entry name" value="NAD_binding_10"/>
    <property type="match status" value="1"/>
</dbReference>
<feature type="domain" description="NAD(P)-binding" evidence="1">
    <location>
        <begin position="8"/>
        <end position="142"/>
    </location>
</feature>
<evidence type="ECO:0000259" key="1">
    <source>
        <dbReference type="Pfam" id="PF13460"/>
    </source>
</evidence>
<name>A0A839E3H9_9PSEU</name>
<protein>
    <submittedName>
        <fullName evidence="2">Uncharacterized protein YbjT (DUF2867 family)</fullName>
    </submittedName>
</protein>
<dbReference type="GO" id="GO:0044877">
    <property type="term" value="F:protein-containing complex binding"/>
    <property type="evidence" value="ECO:0007669"/>
    <property type="project" value="TreeGrafter"/>
</dbReference>
<sequence length="256" mass="27222">MGPVLVTGATGTLGRPVLQQLLAGGADVRALSRREQPPSEDVDWVRADLAEPAGSDGVLGGALEGVSTVVHCASDPLGGDVDAARNLIAAARDAGVSHLVYISIVGVDRVPFPYYRTKYEVEQLLENSDLGVTILRATQFHDLVLGVMRGLSRLPLVPVPSGVDDQPVEVTEVAERLARLALGDPAGRVPDLGGPLVHTFAELLVLYQRASGVRRRALPFRLPGRTFRAFAEGGHLAPEHADGAVTFRDFLAHRLP</sequence>
<dbReference type="SUPFAM" id="SSF51735">
    <property type="entry name" value="NAD(P)-binding Rossmann-fold domains"/>
    <property type="match status" value="1"/>
</dbReference>
<keyword evidence="3" id="KW-1185">Reference proteome</keyword>
<dbReference type="RefSeq" id="WP_182546608.1">
    <property type="nucleotide sequence ID" value="NZ_JACGWZ010000008.1"/>
</dbReference>
<dbReference type="EMBL" id="JACGWZ010000008">
    <property type="protein sequence ID" value="MBA8827419.1"/>
    <property type="molecule type" value="Genomic_DNA"/>
</dbReference>
<evidence type="ECO:0000313" key="3">
    <source>
        <dbReference type="Proteomes" id="UP000569329"/>
    </source>
</evidence>
<gene>
    <name evidence="2" type="ORF">FHX42_004815</name>
</gene>
<dbReference type="InterPro" id="IPR016040">
    <property type="entry name" value="NAD(P)-bd_dom"/>
</dbReference>
<dbReference type="PANTHER" id="PTHR12126:SF11">
    <property type="entry name" value="NADH DEHYDROGENASE [UBIQUINONE] 1 ALPHA SUBCOMPLEX SUBUNIT 9, MITOCHONDRIAL"/>
    <property type="match status" value="1"/>
</dbReference>